<dbReference type="Proteomes" id="UP001497472">
    <property type="component" value="Unassembled WGS sequence"/>
</dbReference>
<feature type="compositionally biased region" description="Low complexity" evidence="1">
    <location>
        <begin position="11"/>
        <end position="20"/>
    </location>
</feature>
<comment type="caution">
    <text evidence="2">The sequence shown here is derived from an EMBL/GenBank/DDBJ whole genome shotgun (WGS) entry which is preliminary data.</text>
</comment>
<evidence type="ECO:0000313" key="3">
    <source>
        <dbReference type="Proteomes" id="UP001497472"/>
    </source>
</evidence>
<dbReference type="AlphaFoldDB" id="A0AAV1JAX7"/>
<feature type="region of interest" description="Disordered" evidence="1">
    <location>
        <begin position="1"/>
        <end position="42"/>
    </location>
</feature>
<gene>
    <name evidence="2" type="ORF">LNINA_LOCUS5920</name>
</gene>
<keyword evidence="3" id="KW-1185">Reference proteome</keyword>
<evidence type="ECO:0000313" key="2">
    <source>
        <dbReference type="EMBL" id="CAK1546341.1"/>
    </source>
</evidence>
<feature type="compositionally biased region" description="Low complexity" evidence="1">
    <location>
        <begin position="28"/>
        <end position="42"/>
    </location>
</feature>
<name>A0AAV1JAX7_9NEOP</name>
<evidence type="ECO:0000256" key="1">
    <source>
        <dbReference type="SAM" id="MobiDB-lite"/>
    </source>
</evidence>
<organism evidence="2 3">
    <name type="scientific">Leptosia nina</name>
    <dbReference type="NCBI Taxonomy" id="320188"/>
    <lineage>
        <taxon>Eukaryota</taxon>
        <taxon>Metazoa</taxon>
        <taxon>Ecdysozoa</taxon>
        <taxon>Arthropoda</taxon>
        <taxon>Hexapoda</taxon>
        <taxon>Insecta</taxon>
        <taxon>Pterygota</taxon>
        <taxon>Neoptera</taxon>
        <taxon>Endopterygota</taxon>
        <taxon>Lepidoptera</taxon>
        <taxon>Glossata</taxon>
        <taxon>Ditrysia</taxon>
        <taxon>Papilionoidea</taxon>
        <taxon>Pieridae</taxon>
        <taxon>Pierinae</taxon>
        <taxon>Leptosia</taxon>
    </lineage>
</organism>
<dbReference type="EMBL" id="CAVLEF010000007">
    <property type="protein sequence ID" value="CAK1546341.1"/>
    <property type="molecule type" value="Genomic_DNA"/>
</dbReference>
<protein>
    <submittedName>
        <fullName evidence="2">Uncharacterized protein</fullName>
    </submittedName>
</protein>
<proteinExistence type="predicted"/>
<accession>A0AAV1JAX7</accession>
<reference evidence="2 3" key="1">
    <citation type="submission" date="2023-11" db="EMBL/GenBank/DDBJ databases">
        <authorList>
            <person name="Okamura Y."/>
        </authorList>
    </citation>
    <scope>NUCLEOTIDE SEQUENCE [LARGE SCALE GENOMIC DNA]</scope>
</reference>
<sequence length="104" mass="11447">MWYRNDGRFYSASSSSSNSAGGIPLTNLSTAPLPPASSTSTTSASVNYQTLFWSQSSQIQQDTGPQNLKYNRMATLATYTQPRSLQVLISALVHVKIRRVPEDF</sequence>